<feature type="region of interest" description="Disordered" evidence="1">
    <location>
        <begin position="575"/>
        <end position="600"/>
    </location>
</feature>
<comment type="caution">
    <text evidence="3">The sequence shown here is derived from an EMBL/GenBank/DDBJ whole genome shotgun (WGS) entry which is preliminary data.</text>
</comment>
<dbReference type="SUPFAM" id="SSF54001">
    <property type="entry name" value="Cysteine proteinases"/>
    <property type="match status" value="1"/>
</dbReference>
<organism evidence="3 4">
    <name type="scientific">Gemmata algarum</name>
    <dbReference type="NCBI Taxonomy" id="2975278"/>
    <lineage>
        <taxon>Bacteria</taxon>
        <taxon>Pseudomonadati</taxon>
        <taxon>Planctomycetota</taxon>
        <taxon>Planctomycetia</taxon>
        <taxon>Gemmatales</taxon>
        <taxon>Gemmataceae</taxon>
        <taxon>Gemmata</taxon>
    </lineage>
</organism>
<feature type="compositionally biased region" description="Polar residues" evidence="1">
    <location>
        <begin position="579"/>
        <end position="595"/>
    </location>
</feature>
<evidence type="ECO:0000256" key="1">
    <source>
        <dbReference type="SAM" id="MobiDB-lite"/>
    </source>
</evidence>
<dbReference type="InterPro" id="IPR018667">
    <property type="entry name" value="DUF2126"/>
</dbReference>
<dbReference type="InterPro" id="IPR013589">
    <property type="entry name" value="Bac_transglu_N"/>
</dbReference>
<dbReference type="Gene3D" id="3.10.620.30">
    <property type="match status" value="1"/>
</dbReference>
<dbReference type="PANTHER" id="PTHR33490:SF1">
    <property type="entry name" value="SLL1233 PROTEIN"/>
    <property type="match status" value="1"/>
</dbReference>
<dbReference type="PANTHER" id="PTHR33490">
    <property type="entry name" value="BLR5614 PROTEIN-RELATED"/>
    <property type="match status" value="1"/>
</dbReference>
<proteinExistence type="predicted"/>
<dbReference type="EMBL" id="JAXBLV010000225">
    <property type="protein sequence ID" value="MDY3562932.1"/>
    <property type="molecule type" value="Genomic_DNA"/>
</dbReference>
<dbReference type="Proteomes" id="UP001272242">
    <property type="component" value="Unassembled WGS sequence"/>
</dbReference>
<sequence length="1161" mass="130164">MGIRVALQHVTKYTYDRPVTLLPHVVRLRPAPHARTPVPSYSLKVEPAEQFLNWQQDPYSNYLARLVFPKPARELVVTVDLIADLTPINPFDFFVEEYAKEYPFRYDAAIARELAPYFETLPAGPLLQRLIERERKSGEKAIDFLVGLNRAVQDKVEYVIRMEPGVQAPEETLELGRGSCRDSAWLLVQLARHLGLAARFVSGYLIQLVADEKPLDGPAGPSADFTDLHAWTEIYLPGAGWVGLDPTSGLMTAEGHIPLACTADPQSAAPVTGSYSWAKRDEDDKVEEGFEFHMSVTRLDEAPRVTKPYTEGQWAAINALGQRIDADLREWDVRLTMGGEPTFVSADERDAPEWNTTALGPQKRKQGVTLLKRLRDQFAPGGLLHYGQGKWYPGEQLPRWAFSCYWRLDGEPIWIDPTLTADGDRAYGFGSADAARFAQTLAEVLGVDPRHALPGYEDAWYYLWRERRLPANVDPLDSRLDDPEERARLARVFEQKLGSPVGTVLPLRRAFGAGSGWESGPWFLRKEHLYLIPGDSPMGFRLPLDSVPWEDPSARQFMEPRDPFAERGPLPQFRFQASGGRQPSELTKTQRSSLFADSPFADGDARARFGDEWGRRRAPLPSTNGAAHADRPASVVRTALCVEPRGGVLHVFMPPARFLEDYLDLVAAVETTAAKLDRPVLIEGYKPPHDPRVNHFSITPDPGVIEANMHPARSWDEAVHITTTLYEEARQARLCTEKFMLDGRHTGTGGGNHVVLGGSTPADSPFLRRPDLLKSLVGFWNNHPSLSYLFSGLFVGPTSQHPRVDEARHDALRELEIAFGQVGEGRNPPAWLVDRLFRHLLTDATGNTHRAEFCIDKMFNPDSAEGRRGLLELRSFEMPPHARMSCAQQLLMRALVGWFWRKPYDHKLVRWGTSLHDRFMLPHFVAEDFADALDELRERGGYAIDPAWFTPHVEFRFPVLGAVTHRGVNLELRTAIEPWHVLGEEAAAGGTSRYVDSSVERVQVKVRGLTDPRHVLTCNGRRVPLHPTGTRGEFVSGVRYRAWQPPSCLHPTIPVHAPLVFDLLDTWNDRSIGGCTYHVSHPGGMAFESFPVNALAAESRRIARFFAFGHTPGPVNVPPEEPNPEFPLTLDLRTAEPVRYRPFAPAEQQQTLGRASVTVLE</sequence>
<evidence type="ECO:0000313" key="4">
    <source>
        <dbReference type="Proteomes" id="UP001272242"/>
    </source>
</evidence>
<keyword evidence="4" id="KW-1185">Reference proteome</keyword>
<gene>
    <name evidence="3" type="ORF">R5W23_004413</name>
</gene>
<dbReference type="InterPro" id="IPR038765">
    <property type="entry name" value="Papain-like_cys_pep_sf"/>
</dbReference>
<accession>A0ABU5F818</accession>
<protein>
    <submittedName>
        <fullName evidence="3">Transglutaminase family protein</fullName>
    </submittedName>
</protein>
<feature type="domain" description="Transglutaminase-like" evidence="2">
    <location>
        <begin position="172"/>
        <end position="248"/>
    </location>
</feature>
<evidence type="ECO:0000313" key="3">
    <source>
        <dbReference type="EMBL" id="MDY3562932.1"/>
    </source>
</evidence>
<reference evidence="4" key="1">
    <citation type="journal article" date="2023" name="Mar. Drugs">
        <title>Gemmata algarum, a Novel Planctomycete Isolated from an Algal Mat, Displays Antimicrobial Activity.</title>
        <authorList>
            <person name="Kumar G."/>
            <person name="Kallscheuer N."/>
            <person name="Kashif M."/>
            <person name="Ahamad S."/>
            <person name="Jagadeeshwari U."/>
            <person name="Pannikurungottu S."/>
            <person name="Haufschild T."/>
            <person name="Kabuu M."/>
            <person name="Sasikala C."/>
            <person name="Jogler C."/>
            <person name="Ramana C."/>
        </authorList>
    </citation>
    <scope>NUCLEOTIDE SEQUENCE [LARGE SCALE GENOMIC DNA]</scope>
    <source>
        <strain evidence="4">JC673</strain>
    </source>
</reference>
<evidence type="ECO:0000259" key="2">
    <source>
        <dbReference type="SMART" id="SM00460"/>
    </source>
</evidence>
<name>A0ABU5F818_9BACT</name>
<dbReference type="Pfam" id="PF08379">
    <property type="entry name" value="Bact_transglu_N"/>
    <property type="match status" value="1"/>
</dbReference>
<dbReference type="InterPro" id="IPR002931">
    <property type="entry name" value="Transglutaminase-like"/>
</dbReference>
<dbReference type="Pfam" id="PF01841">
    <property type="entry name" value="Transglut_core"/>
    <property type="match status" value="1"/>
</dbReference>
<dbReference type="Pfam" id="PF09899">
    <property type="entry name" value="DUF2126"/>
    <property type="match status" value="1"/>
</dbReference>
<dbReference type="SMART" id="SM00460">
    <property type="entry name" value="TGc"/>
    <property type="match status" value="1"/>
</dbReference>
<dbReference type="RefSeq" id="WP_320689198.1">
    <property type="nucleotide sequence ID" value="NZ_JAXBLV010000225.1"/>
</dbReference>